<name>A0AAD8B2D5_BIOPF</name>
<proteinExistence type="predicted"/>
<dbReference type="PANTHER" id="PTHR46641:SF2">
    <property type="entry name" value="FMRFAMIDE RECEPTOR"/>
    <property type="match status" value="1"/>
</dbReference>
<keyword evidence="2" id="KW-0675">Receptor</keyword>
<organism evidence="2 3">
    <name type="scientific">Biomphalaria pfeifferi</name>
    <name type="common">Bloodfluke planorb</name>
    <name type="synonym">Freshwater snail</name>
    <dbReference type="NCBI Taxonomy" id="112525"/>
    <lineage>
        <taxon>Eukaryota</taxon>
        <taxon>Metazoa</taxon>
        <taxon>Spiralia</taxon>
        <taxon>Lophotrochozoa</taxon>
        <taxon>Mollusca</taxon>
        <taxon>Gastropoda</taxon>
        <taxon>Heterobranchia</taxon>
        <taxon>Euthyneura</taxon>
        <taxon>Panpulmonata</taxon>
        <taxon>Hygrophila</taxon>
        <taxon>Lymnaeoidea</taxon>
        <taxon>Planorbidae</taxon>
        <taxon>Biomphalaria</taxon>
    </lineage>
</organism>
<keyword evidence="1" id="KW-0812">Transmembrane</keyword>
<evidence type="ECO:0000256" key="1">
    <source>
        <dbReference type="SAM" id="Phobius"/>
    </source>
</evidence>
<feature type="transmembrane region" description="Helical" evidence="1">
    <location>
        <begin position="76"/>
        <end position="95"/>
    </location>
</feature>
<dbReference type="AlphaFoldDB" id="A0AAD8B2D5"/>
<dbReference type="EMBL" id="JASAOG010000171">
    <property type="protein sequence ID" value="KAK0046089.1"/>
    <property type="molecule type" value="Genomic_DNA"/>
</dbReference>
<dbReference type="SUPFAM" id="SSF81321">
    <property type="entry name" value="Family A G protein-coupled receptor-like"/>
    <property type="match status" value="1"/>
</dbReference>
<evidence type="ECO:0000313" key="2">
    <source>
        <dbReference type="EMBL" id="KAK0046089.1"/>
    </source>
</evidence>
<feature type="transmembrane region" description="Helical" evidence="1">
    <location>
        <begin position="37"/>
        <end position="64"/>
    </location>
</feature>
<dbReference type="PANTHER" id="PTHR46641">
    <property type="entry name" value="FMRFAMIDE RECEPTOR-RELATED"/>
    <property type="match status" value="1"/>
</dbReference>
<reference evidence="2" key="1">
    <citation type="journal article" date="2023" name="PLoS Negl. Trop. Dis.">
        <title>A genome sequence for Biomphalaria pfeifferi, the major vector snail for the human-infecting parasite Schistosoma mansoni.</title>
        <authorList>
            <person name="Bu L."/>
            <person name="Lu L."/>
            <person name="Laidemitt M.R."/>
            <person name="Zhang S.M."/>
            <person name="Mutuku M."/>
            <person name="Mkoji G."/>
            <person name="Steinauer M."/>
            <person name="Loker E.S."/>
        </authorList>
    </citation>
    <scope>NUCLEOTIDE SEQUENCE</scope>
    <source>
        <strain evidence="2">KasaAsao</strain>
    </source>
</reference>
<evidence type="ECO:0000313" key="3">
    <source>
        <dbReference type="Proteomes" id="UP001233172"/>
    </source>
</evidence>
<keyword evidence="1" id="KW-0472">Membrane</keyword>
<reference evidence="2" key="2">
    <citation type="submission" date="2023-04" db="EMBL/GenBank/DDBJ databases">
        <authorList>
            <person name="Bu L."/>
            <person name="Lu L."/>
            <person name="Laidemitt M.R."/>
            <person name="Zhang S.M."/>
            <person name="Mutuku M."/>
            <person name="Mkoji G."/>
            <person name="Steinauer M."/>
            <person name="Loker E.S."/>
        </authorList>
    </citation>
    <scope>NUCLEOTIDE SEQUENCE</scope>
    <source>
        <strain evidence="2">KasaAsao</strain>
        <tissue evidence="2">Whole Snail</tissue>
    </source>
</reference>
<dbReference type="Gene3D" id="1.20.1070.10">
    <property type="entry name" value="Rhodopsin 7-helix transmembrane proteins"/>
    <property type="match status" value="1"/>
</dbReference>
<comment type="caution">
    <text evidence="2">The sequence shown here is derived from an EMBL/GenBank/DDBJ whole genome shotgun (WGS) entry which is preliminary data.</text>
</comment>
<keyword evidence="1" id="KW-1133">Transmembrane helix</keyword>
<feature type="transmembrane region" description="Helical" evidence="1">
    <location>
        <begin position="291"/>
        <end position="315"/>
    </location>
</feature>
<keyword evidence="3" id="KW-1185">Reference proteome</keyword>
<gene>
    <name evidence="2" type="ORF">Bpfe_024550</name>
</gene>
<feature type="transmembrane region" description="Helical" evidence="1">
    <location>
        <begin position="254"/>
        <end position="279"/>
    </location>
</feature>
<protein>
    <submittedName>
        <fullName evidence="2">Neuromedin-U receptor 2</fullName>
    </submittedName>
</protein>
<dbReference type="Proteomes" id="UP001233172">
    <property type="component" value="Unassembled WGS sequence"/>
</dbReference>
<dbReference type="InterPro" id="IPR052954">
    <property type="entry name" value="GPCR-Ligand_Int"/>
</dbReference>
<accession>A0AAD8B2D5</accession>
<feature type="transmembrane region" description="Helical" evidence="1">
    <location>
        <begin position="186"/>
        <end position="211"/>
    </location>
</feature>
<sequence>MNATIDNLTDCTVNFNSCQRSDSSLTTSNVSDLFISMLRLCVLIPVHTAASLTGVVTNVLNMIVQHGLGLRSSMGIGVFMLSLTDFMLTFLALAINTSDLIFSLLPETTLMTILRYGLFVIEWIRYPGFFISSWITVILSLEKCFAVTLEWQVERIVLTNGSIADSRTLGIEYNDAGFDYESSIDLIFAIVLSVSSNAILIISTFTTMYFLKVSSRIRQRSVVLSSDSITSHTRKTKRLPSSCLTPNETRMVKVVLSLSLVLITCNIPRYLNVILLYAYPYVFHSNLKLVTFVWVVNDLIVSLNCSGHFFVYWLLNKKFRDRCRLLLKCKNATNKTPENNRIS</sequence>